<reference evidence="2 3" key="1">
    <citation type="submission" date="2018-09" db="EMBL/GenBank/DDBJ databases">
        <title>Evolutionary history of phycoerythrin pigmentation in the water bloom-forming cyanobacterium Microcystis aeruginosa.</title>
        <authorList>
            <person name="Tanabe Y."/>
            <person name="Tanabe Y."/>
            <person name="Yamaguchi H."/>
        </authorList>
    </citation>
    <scope>NUCLEOTIDE SEQUENCE [LARGE SCALE GENOMIC DNA]</scope>
    <source>
        <strain evidence="2 3">NIES-2520</strain>
    </source>
</reference>
<feature type="domain" description="DUF5615" evidence="1">
    <location>
        <begin position="3"/>
        <end position="57"/>
    </location>
</feature>
<dbReference type="InterPro" id="IPR041049">
    <property type="entry name" value="DUF5615"/>
</dbReference>
<name>A0A5A5RJC2_MICAE</name>
<evidence type="ECO:0000313" key="3">
    <source>
        <dbReference type="Proteomes" id="UP000324917"/>
    </source>
</evidence>
<comment type="caution">
    <text evidence="2">The sequence shown here is derived from an EMBL/GenBank/DDBJ whole genome shotgun (WGS) entry which is preliminary data.</text>
</comment>
<sequence length="75" mass="8652">MIKLLVDENFDNTIVRGLFRRNPMLDMVRVQDVGLSGMDDPTILEWAAQEGRVLLTHRKFGSETPSFYDGFTVKY</sequence>
<dbReference type="RefSeq" id="WP_172970505.1">
    <property type="nucleotide sequence ID" value="NZ_BHVP01000028.1"/>
</dbReference>
<accession>A0A5A5RJC2</accession>
<organism evidence="2 3">
    <name type="scientific">Microcystis aeruginosa NIES-2520</name>
    <dbReference type="NCBI Taxonomy" id="2303982"/>
    <lineage>
        <taxon>Bacteria</taxon>
        <taxon>Bacillati</taxon>
        <taxon>Cyanobacteriota</taxon>
        <taxon>Cyanophyceae</taxon>
        <taxon>Oscillatoriophycideae</taxon>
        <taxon>Chroococcales</taxon>
        <taxon>Microcystaceae</taxon>
        <taxon>Microcystis</taxon>
    </lineage>
</organism>
<evidence type="ECO:0000313" key="2">
    <source>
        <dbReference type="EMBL" id="GCA75035.1"/>
    </source>
</evidence>
<dbReference type="Proteomes" id="UP000324917">
    <property type="component" value="Unassembled WGS sequence"/>
</dbReference>
<dbReference type="AlphaFoldDB" id="A0A5A5RJC2"/>
<dbReference type="Pfam" id="PF18480">
    <property type="entry name" value="DUF5615"/>
    <property type="match status" value="1"/>
</dbReference>
<dbReference type="EMBL" id="BHVP01000028">
    <property type="protein sequence ID" value="GCA75035.1"/>
    <property type="molecule type" value="Genomic_DNA"/>
</dbReference>
<gene>
    <name evidence="2" type="ORF">MiTe_01864</name>
</gene>
<evidence type="ECO:0000259" key="1">
    <source>
        <dbReference type="Pfam" id="PF18480"/>
    </source>
</evidence>
<protein>
    <recommendedName>
        <fullName evidence="1">DUF5615 domain-containing protein</fullName>
    </recommendedName>
</protein>
<proteinExistence type="predicted"/>